<dbReference type="Proteomes" id="UP000436138">
    <property type="component" value="Chromosome"/>
</dbReference>
<dbReference type="GO" id="GO:0015293">
    <property type="term" value="F:symporter activity"/>
    <property type="evidence" value="ECO:0007669"/>
    <property type="project" value="UniProtKB-KW"/>
</dbReference>
<evidence type="ECO:0000256" key="2">
    <source>
        <dbReference type="ARBA" id="ARBA00006434"/>
    </source>
</evidence>
<comment type="subcellular location">
    <subcellularLocation>
        <location evidence="1">Cell membrane</location>
        <topology evidence="1">Multi-pass membrane protein</topology>
    </subcellularLocation>
</comment>
<feature type="transmembrane region" description="Helical" evidence="11">
    <location>
        <begin position="284"/>
        <end position="306"/>
    </location>
</feature>
<evidence type="ECO:0000313" key="13">
    <source>
        <dbReference type="Proteomes" id="UP000436138"/>
    </source>
</evidence>
<evidence type="ECO:0000256" key="6">
    <source>
        <dbReference type="ARBA" id="ARBA00022847"/>
    </source>
</evidence>
<dbReference type="KEGG" id="sbro:GQF42_08055"/>
<evidence type="ECO:0000256" key="3">
    <source>
        <dbReference type="ARBA" id="ARBA00022448"/>
    </source>
</evidence>
<feature type="transmembrane region" description="Helical" evidence="11">
    <location>
        <begin position="251"/>
        <end position="278"/>
    </location>
</feature>
<feature type="transmembrane region" description="Helical" evidence="11">
    <location>
        <begin position="569"/>
        <end position="591"/>
    </location>
</feature>
<feature type="transmembrane region" description="Helical" evidence="11">
    <location>
        <begin position="136"/>
        <end position="157"/>
    </location>
</feature>
<feature type="transmembrane region" description="Helical" evidence="11">
    <location>
        <begin position="377"/>
        <end position="396"/>
    </location>
</feature>
<keyword evidence="4" id="KW-1003">Cell membrane</keyword>
<feature type="transmembrane region" description="Helical" evidence="11">
    <location>
        <begin position="178"/>
        <end position="200"/>
    </location>
</feature>
<keyword evidence="7 11" id="KW-1133">Transmembrane helix</keyword>
<evidence type="ECO:0000256" key="5">
    <source>
        <dbReference type="ARBA" id="ARBA00022692"/>
    </source>
</evidence>
<keyword evidence="3" id="KW-0813">Transport</keyword>
<organism evidence="12 13">
    <name type="scientific">Streptomyces broussonetiae</name>
    <dbReference type="NCBI Taxonomy" id="2686304"/>
    <lineage>
        <taxon>Bacteria</taxon>
        <taxon>Bacillati</taxon>
        <taxon>Actinomycetota</taxon>
        <taxon>Actinomycetes</taxon>
        <taxon>Kitasatosporales</taxon>
        <taxon>Streptomycetaceae</taxon>
        <taxon>Streptomyces</taxon>
    </lineage>
</organism>
<evidence type="ECO:0000313" key="12">
    <source>
        <dbReference type="EMBL" id="QHA03221.1"/>
    </source>
</evidence>
<reference evidence="12 13" key="1">
    <citation type="submission" date="2019-12" db="EMBL/GenBank/DDBJ databases">
        <title>Streptomyces sp. strain T44 isolated from rhizosphere soil of Broussonetia papyrifera.</title>
        <authorList>
            <person name="Mo P."/>
        </authorList>
    </citation>
    <scope>NUCLEOTIDE SEQUENCE [LARGE SCALE GENOMIC DNA]</scope>
    <source>
        <strain evidence="12 13">T44</strain>
    </source>
</reference>
<feature type="compositionally biased region" description="Basic residues" evidence="10">
    <location>
        <begin position="55"/>
        <end position="70"/>
    </location>
</feature>
<feature type="region of interest" description="Disordered" evidence="10">
    <location>
        <begin position="55"/>
        <end position="80"/>
    </location>
</feature>
<sequence length="642" mass="67542">MRAAQSPTIISAGGLRAPSAHPVSPGPRCCATAKRGDPSHCRAPYPACVCHRQRGSPRRQHHGVPLHGHPRGAGARAPHPRRGLGHPAVRPLHGHRLVVRGSVHPSVRLPGGGGVTLYALSARLVDPIGSDAKVPVIIAFLIFVGASLLWLFTLVTAQEDNPDRLHVADRSLSPVFNGFAMAGEQISVVILLAIPGAIALFGYDGFTAAIDGLLTLGVMLLLAQRIRDSRRYTLGDLFALRATGPLPRAMATLVTLIIAVPLLLLQLRAVGIVASLLLGLSTDGAQVVCTVLMGCLVACFAGVADLRGTGFMQVVKVPLTLVTLAVVTLLALGKFHWDAGSLLSAAVGRSSAPDAYLSPGLWPYTTSLGPLNMLADHVVVILGASVTPHLILRISASRSGRSARRSMSIAAGLVGTFTLLLITTGFASAAVVGSGDIGSVDADGQSSPILLASRVLPAGSAPRVVLITAVACVAFLATLTTVSSVTFAAAVSFAHDVFSRTNRRRTDVAEVRVLRLALVALCTVVLSLSAATHRYPIDFLFDFSMSVAASCVFPVLIYSFFWSRFNRRGLLWAVHGGLLICTVLMAFSPSVSGTAYALCPNARFDWYPFQTPGLVSVPAAFLLGWLGSVMPWKATGSRKPRR</sequence>
<feature type="transmembrane region" description="Helical" evidence="11">
    <location>
        <begin position="408"/>
        <end position="432"/>
    </location>
</feature>
<gene>
    <name evidence="12" type="ORF">GQF42_08055</name>
</gene>
<evidence type="ECO:0000256" key="1">
    <source>
        <dbReference type="ARBA" id="ARBA00004651"/>
    </source>
</evidence>
<dbReference type="InterPro" id="IPR001734">
    <property type="entry name" value="Na/solute_symporter"/>
</dbReference>
<evidence type="ECO:0000256" key="8">
    <source>
        <dbReference type="ARBA" id="ARBA00023136"/>
    </source>
</evidence>
<comment type="similarity">
    <text evidence="2 9">Belongs to the sodium:solute symporter (SSF) (TC 2.A.21) family.</text>
</comment>
<name>A0A6I6MYD6_9ACTN</name>
<keyword evidence="8 11" id="KW-0472">Membrane</keyword>
<evidence type="ECO:0000256" key="7">
    <source>
        <dbReference type="ARBA" id="ARBA00022989"/>
    </source>
</evidence>
<feature type="transmembrane region" description="Helical" evidence="11">
    <location>
        <begin position="513"/>
        <end position="531"/>
    </location>
</feature>
<dbReference type="EMBL" id="CP047020">
    <property type="protein sequence ID" value="QHA03221.1"/>
    <property type="molecule type" value="Genomic_DNA"/>
</dbReference>
<keyword evidence="13" id="KW-1185">Reference proteome</keyword>
<dbReference type="Gene3D" id="1.20.1730.10">
    <property type="entry name" value="Sodium/glucose cotransporter"/>
    <property type="match status" value="1"/>
</dbReference>
<feature type="transmembrane region" description="Helical" evidence="11">
    <location>
        <begin position="611"/>
        <end position="632"/>
    </location>
</feature>
<evidence type="ECO:0000256" key="10">
    <source>
        <dbReference type="SAM" id="MobiDB-lite"/>
    </source>
</evidence>
<dbReference type="GO" id="GO:0006847">
    <property type="term" value="P:plasma membrane acetate transport"/>
    <property type="evidence" value="ECO:0007669"/>
    <property type="project" value="TreeGrafter"/>
</dbReference>
<evidence type="ECO:0000256" key="4">
    <source>
        <dbReference type="ARBA" id="ARBA00022475"/>
    </source>
</evidence>
<protein>
    <submittedName>
        <fullName evidence="12">Transporter</fullName>
    </submittedName>
</protein>
<proteinExistence type="inferred from homology"/>
<feature type="transmembrane region" description="Helical" evidence="11">
    <location>
        <begin position="543"/>
        <end position="562"/>
    </location>
</feature>
<dbReference type="GO" id="GO:0005886">
    <property type="term" value="C:plasma membrane"/>
    <property type="evidence" value="ECO:0007669"/>
    <property type="project" value="UniProtKB-SubCell"/>
</dbReference>
<dbReference type="PANTHER" id="PTHR48086">
    <property type="entry name" value="SODIUM/PROLINE SYMPORTER-RELATED"/>
    <property type="match status" value="1"/>
</dbReference>
<keyword evidence="5 11" id="KW-0812">Transmembrane</keyword>
<dbReference type="PROSITE" id="PS50283">
    <property type="entry name" value="NA_SOLUT_SYMP_3"/>
    <property type="match status" value="1"/>
</dbReference>
<dbReference type="AlphaFoldDB" id="A0A6I6MYD6"/>
<dbReference type="InterPro" id="IPR038377">
    <property type="entry name" value="Na/Glc_symporter_sf"/>
</dbReference>
<dbReference type="PANTHER" id="PTHR48086:SF6">
    <property type="entry name" value="CATION_ACETATE SYMPORTER ACTP"/>
    <property type="match status" value="1"/>
</dbReference>
<evidence type="ECO:0000256" key="9">
    <source>
        <dbReference type="RuleBase" id="RU362091"/>
    </source>
</evidence>
<dbReference type="InterPro" id="IPR050277">
    <property type="entry name" value="Sodium:Solute_Symporter"/>
</dbReference>
<feature type="transmembrane region" description="Helical" evidence="11">
    <location>
        <begin position="318"/>
        <end position="337"/>
    </location>
</feature>
<keyword evidence="6" id="KW-0769">Symport</keyword>
<accession>A0A6I6MYD6</accession>
<feature type="transmembrane region" description="Helical" evidence="11">
    <location>
        <begin position="206"/>
        <end position="223"/>
    </location>
</feature>
<feature type="transmembrane region" description="Helical" evidence="11">
    <location>
        <begin position="464"/>
        <end position="493"/>
    </location>
</feature>
<dbReference type="GO" id="GO:0015123">
    <property type="term" value="F:acetate transmembrane transporter activity"/>
    <property type="evidence" value="ECO:0007669"/>
    <property type="project" value="TreeGrafter"/>
</dbReference>
<evidence type="ECO:0000256" key="11">
    <source>
        <dbReference type="SAM" id="Phobius"/>
    </source>
</evidence>
<dbReference type="Pfam" id="PF00474">
    <property type="entry name" value="SSF"/>
    <property type="match status" value="1"/>
</dbReference>
<feature type="region of interest" description="Disordered" evidence="10">
    <location>
        <begin position="1"/>
        <end position="23"/>
    </location>
</feature>